<evidence type="ECO:0000256" key="1">
    <source>
        <dbReference type="SAM" id="Coils"/>
    </source>
</evidence>
<accession>A0A1G4Z6L8</accession>
<feature type="domain" description="FtsK gamma" evidence="2">
    <location>
        <begin position="236"/>
        <end position="299"/>
    </location>
</feature>
<dbReference type="InterPro" id="IPR036390">
    <property type="entry name" value="WH_DNA-bd_sf"/>
</dbReference>
<dbReference type="SMART" id="SM00843">
    <property type="entry name" value="Ftsk_gamma"/>
    <property type="match status" value="1"/>
</dbReference>
<dbReference type="InterPro" id="IPR036388">
    <property type="entry name" value="WH-like_DNA-bd_sf"/>
</dbReference>
<evidence type="ECO:0000259" key="2">
    <source>
        <dbReference type="SMART" id="SM00843"/>
    </source>
</evidence>
<dbReference type="EMBL" id="FMUH01000014">
    <property type="protein sequence ID" value="SCX61310.1"/>
    <property type="molecule type" value="Genomic_DNA"/>
</dbReference>
<sequence length="313" mass="33825">AVAPHASRDKDDSTLHRIRCVLDDRNLTVTASNRWTAGLAIVSVWEIPDGEIGSFDLSPTDCSELLVLFKGAKSDDEDNGDTLELEVGTEVSITDTGGLFNGKQLKLPRLPHGTSFPPLVELFATGANALGTSNTRWCVDGKLLALFAKASTAYGKSLSLTPCRLPAPSSMVTCGDSFLGLIMPIVSEDLDGQINSWMVDWLHRLPEPDPDRPARMVRVETVELSDEAKEYQRQLAEHADLVQAAEQVVASQFGSVSMIQRKLRVGFAKAVRLMEQLERAGIVGPSEGSKARDVLVPEDADLSALLPPPAAPR</sequence>
<dbReference type="Pfam" id="PF09397">
    <property type="entry name" value="FtsK_gamma"/>
    <property type="match status" value="1"/>
</dbReference>
<proteinExistence type="predicted"/>
<dbReference type="STRING" id="1960309.SAMN03159343_0075"/>
<dbReference type="Proteomes" id="UP000198981">
    <property type="component" value="Unassembled WGS sequence"/>
</dbReference>
<dbReference type="PANTHER" id="PTHR22683:SF41">
    <property type="entry name" value="DNA TRANSLOCASE FTSK"/>
    <property type="match status" value="1"/>
</dbReference>
<dbReference type="RefSeq" id="WP_279385474.1">
    <property type="nucleotide sequence ID" value="NZ_FMUH01000014.1"/>
</dbReference>
<gene>
    <name evidence="3" type="ORF">SAMN03159343_0075</name>
</gene>
<protein>
    <submittedName>
        <fullName evidence="3">Ftsk gamma domain-containing protein</fullName>
    </submittedName>
</protein>
<evidence type="ECO:0000313" key="3">
    <source>
        <dbReference type="EMBL" id="SCX61310.1"/>
    </source>
</evidence>
<dbReference type="PANTHER" id="PTHR22683">
    <property type="entry name" value="SPORULATION PROTEIN RELATED"/>
    <property type="match status" value="1"/>
</dbReference>
<feature type="coiled-coil region" evidence="1">
    <location>
        <begin position="221"/>
        <end position="248"/>
    </location>
</feature>
<reference evidence="4" key="1">
    <citation type="submission" date="2016-10" db="EMBL/GenBank/DDBJ databases">
        <authorList>
            <person name="Varghese N."/>
            <person name="Submissions S."/>
        </authorList>
    </citation>
    <scope>NUCLEOTIDE SEQUENCE [LARGE SCALE GENOMIC DNA]</scope>
    <source>
        <strain evidence="4">DSM 45722</strain>
    </source>
</reference>
<evidence type="ECO:0000313" key="4">
    <source>
        <dbReference type="Proteomes" id="UP000198981"/>
    </source>
</evidence>
<dbReference type="AlphaFoldDB" id="A0A1G4Z6L8"/>
<keyword evidence="1" id="KW-0175">Coiled coil</keyword>
<dbReference type="SUPFAM" id="SSF46785">
    <property type="entry name" value="Winged helix' DNA-binding domain"/>
    <property type="match status" value="1"/>
</dbReference>
<organism evidence="3 4">
    <name type="scientific">Klenkia marina</name>
    <dbReference type="NCBI Taxonomy" id="1960309"/>
    <lineage>
        <taxon>Bacteria</taxon>
        <taxon>Bacillati</taxon>
        <taxon>Actinomycetota</taxon>
        <taxon>Actinomycetes</taxon>
        <taxon>Geodermatophilales</taxon>
        <taxon>Geodermatophilaceae</taxon>
        <taxon>Klenkia</taxon>
    </lineage>
</organism>
<keyword evidence="4" id="KW-1185">Reference proteome</keyword>
<dbReference type="Gene3D" id="1.10.10.10">
    <property type="entry name" value="Winged helix-like DNA-binding domain superfamily/Winged helix DNA-binding domain"/>
    <property type="match status" value="1"/>
</dbReference>
<feature type="non-terminal residue" evidence="3">
    <location>
        <position position="1"/>
    </location>
</feature>
<dbReference type="InterPro" id="IPR050206">
    <property type="entry name" value="FtsK/SpoIIIE/SftA"/>
</dbReference>
<dbReference type="InterPro" id="IPR018541">
    <property type="entry name" value="Ftsk_gamma"/>
</dbReference>
<name>A0A1G4Z6L8_9ACTN</name>